<dbReference type="Gene3D" id="3.10.20.310">
    <property type="entry name" value="membrane protein fhac"/>
    <property type="match status" value="1"/>
</dbReference>
<evidence type="ECO:0000256" key="2">
    <source>
        <dbReference type="ARBA" id="ARBA00022692"/>
    </source>
</evidence>
<evidence type="ECO:0000256" key="3">
    <source>
        <dbReference type="SAM" id="SignalP"/>
    </source>
</evidence>
<accession>Q1CZJ8</accession>
<reference evidence="4 5" key="1">
    <citation type="journal article" date="2006" name="Proc. Natl. Acad. Sci. U.S.A.">
        <title>Evolution of sensory complexity recorded in a myxobacterial genome.</title>
        <authorList>
            <person name="Goldman B.S."/>
            <person name="Nierman W.C."/>
            <person name="Kaiser D."/>
            <person name="Slater S.C."/>
            <person name="Durkin A.S."/>
            <person name="Eisen J.A."/>
            <person name="Ronning C.M."/>
            <person name="Barbazuk W.B."/>
            <person name="Blanchard M."/>
            <person name="Field C."/>
            <person name="Halling C."/>
            <person name="Hinkle G."/>
            <person name="Iartchuk O."/>
            <person name="Kim H.S."/>
            <person name="Mackenzie C."/>
            <person name="Madupu R."/>
            <person name="Miller N."/>
            <person name="Shvartsbeyn A."/>
            <person name="Sullivan S.A."/>
            <person name="Vaudin M."/>
            <person name="Wiegand R."/>
            <person name="Kaplan H.B."/>
        </authorList>
    </citation>
    <scope>NUCLEOTIDE SEQUENCE [LARGE SCALE GENOMIC DNA]</scope>
    <source>
        <strain evidence="5">DK1622</strain>
    </source>
</reference>
<feature type="signal peptide" evidence="3">
    <location>
        <begin position="1"/>
        <end position="37"/>
    </location>
</feature>
<keyword evidence="5" id="KW-1185">Reference proteome</keyword>
<dbReference type="eggNOG" id="COG4775">
    <property type="taxonomic scope" value="Bacteria"/>
</dbReference>
<keyword evidence="3" id="KW-0732">Signal</keyword>
<organism evidence="4 5">
    <name type="scientific">Myxococcus xanthus (strain DK1622)</name>
    <dbReference type="NCBI Taxonomy" id="246197"/>
    <lineage>
        <taxon>Bacteria</taxon>
        <taxon>Pseudomonadati</taxon>
        <taxon>Myxococcota</taxon>
        <taxon>Myxococcia</taxon>
        <taxon>Myxococcales</taxon>
        <taxon>Cystobacterineae</taxon>
        <taxon>Myxococcaceae</taxon>
        <taxon>Myxococcus</taxon>
    </lineage>
</organism>
<gene>
    <name evidence="4" type="ordered locus">MXAN_6040</name>
</gene>
<dbReference type="EMBL" id="CP000113">
    <property type="protein sequence ID" value="ABF91641.1"/>
    <property type="molecule type" value="Genomic_DNA"/>
</dbReference>
<dbReference type="EnsemblBacteria" id="ABF91641">
    <property type="protein sequence ID" value="ABF91641"/>
    <property type="gene ID" value="MXAN_6040"/>
</dbReference>
<proteinExistence type="predicted"/>
<evidence type="ECO:0000313" key="4">
    <source>
        <dbReference type="EMBL" id="ABF91641.1"/>
    </source>
</evidence>
<dbReference type="OrthoDB" id="9803054at2"/>
<evidence type="ECO:0000313" key="5">
    <source>
        <dbReference type="Proteomes" id="UP000002402"/>
    </source>
</evidence>
<dbReference type="AlphaFoldDB" id="Q1CZJ8"/>
<dbReference type="PANTHER" id="PTHR12815">
    <property type="entry name" value="SORTING AND ASSEMBLY MACHINERY SAMM50 PROTEIN FAMILY MEMBER"/>
    <property type="match status" value="1"/>
</dbReference>
<dbReference type="Proteomes" id="UP000002402">
    <property type="component" value="Chromosome"/>
</dbReference>
<keyword evidence="1" id="KW-0472">Membrane</keyword>
<protein>
    <recommendedName>
        <fullName evidence="6">Bacterial surface antigen (D15) domain-containing protein</fullName>
    </recommendedName>
</protein>
<dbReference type="Gene3D" id="2.40.160.50">
    <property type="entry name" value="membrane protein fhac: a member of the omp85/tpsb transporter family"/>
    <property type="match status" value="1"/>
</dbReference>
<feature type="chain" id="PRO_5004188201" description="Bacterial surface antigen (D15) domain-containing protein" evidence="3">
    <location>
        <begin position="38"/>
        <end position="605"/>
    </location>
</feature>
<sequence>MSRGNAAAHDRMPCVPLSLPVLLVATFLAAAPSSSEASSDAPAQGLASAIDNYEDALIDEALARHGRVLEPAPEGKILEEVLVATEDVVAEIDPFPDFLNIFHARTRDDVVRREVLLQVGAPYSDVLAQESARNLRGLRLFSMVRLVAVKGRTPDSVALMAVTKDIWSLRLNSDFAAVGSLLQYLKLQGTEQNFLGRGKRIAVDFVLRQDTLSLGQSYTDPRVLGSRWSLSESIAVIQGRETGKTEGSRGNLAVSRPLYSLSTPWSASASVSWNVETNRVYRGASIWQLPFPGGPAVPYVYRTEEVVGGLSYTRSMGTRYKWNVGGTVGAYHYAYGAPLASGLSPEQSEWFNRNYLPRAEDAGYVGLSLRAFDARYEVLRDVDSYVLAEDFQMGHWVAATLRYAPPVFGEQSHFVEGGLALRYRLRLGDSLTTASLSGAVRRPLGPGGAWTNRRWAAELIEVSPKVLGGRFVARGLLDVNIDDLFDRIHLLGGANGLRGAGADAYSGRRLLLFNLEYRSRPIVVKTVHLGGVLFWDSGSAFNDRPAMVHTVGMGLRLLFPQFNVLPFRVDFGYVLNDARPPVGSRFSFAGGQMTDVRPNFMETPL</sequence>
<dbReference type="KEGG" id="mxa:MXAN_6040"/>
<dbReference type="PANTHER" id="PTHR12815:SF18">
    <property type="entry name" value="SORTING AND ASSEMBLY MACHINERY COMPONENT 50 HOMOLOG"/>
    <property type="match status" value="1"/>
</dbReference>
<dbReference type="InterPro" id="IPR039910">
    <property type="entry name" value="D15-like"/>
</dbReference>
<dbReference type="HOGENOM" id="CLU_424967_0_0_7"/>
<name>Q1CZJ8_MYXXD</name>
<keyword evidence="2" id="KW-0812">Transmembrane</keyword>
<evidence type="ECO:0000256" key="1">
    <source>
        <dbReference type="ARBA" id="ARBA00022452"/>
    </source>
</evidence>
<evidence type="ECO:0008006" key="6">
    <source>
        <dbReference type="Google" id="ProtNLM"/>
    </source>
</evidence>
<keyword evidence="1" id="KW-1134">Transmembrane beta strand</keyword>
<dbReference type="STRING" id="246197.MXAN_6040"/>